<feature type="domain" description="Nitric oxide synthase (NOS)" evidence="13">
    <location>
        <begin position="60"/>
        <end position="67"/>
    </location>
</feature>
<dbReference type="GO" id="GO:0046872">
    <property type="term" value="F:metal ion binding"/>
    <property type="evidence" value="ECO:0007669"/>
    <property type="project" value="UniProtKB-KW"/>
</dbReference>
<dbReference type="InterPro" id="IPR044943">
    <property type="entry name" value="NOS_dom_1"/>
</dbReference>
<dbReference type="GO" id="GO:0006809">
    <property type="term" value="P:nitric oxide biosynthetic process"/>
    <property type="evidence" value="ECO:0007669"/>
    <property type="project" value="InterPro"/>
</dbReference>
<comment type="subunit">
    <text evidence="11">Homodimer.</text>
</comment>
<dbReference type="InterPro" id="IPR036119">
    <property type="entry name" value="NOS_N_sf"/>
</dbReference>
<keyword evidence="15" id="KW-1185">Reference proteome</keyword>
<dbReference type="Gene3D" id="3.90.1230.10">
    <property type="entry name" value="Nitric Oxide Synthase, Chain A, domain 3"/>
    <property type="match status" value="1"/>
</dbReference>
<dbReference type="Proteomes" id="UP000187608">
    <property type="component" value="Unassembled WGS sequence"/>
</dbReference>
<accession>A0A1N7J6M4</accession>
<dbReference type="OrthoDB" id="3398374at2"/>
<evidence type="ECO:0000256" key="8">
    <source>
        <dbReference type="ARBA" id="ARBA00023002"/>
    </source>
</evidence>
<keyword evidence="7 11" id="KW-0479">Metal-binding</keyword>
<evidence type="ECO:0000256" key="6">
    <source>
        <dbReference type="ARBA" id="ARBA00022617"/>
    </source>
</evidence>
<evidence type="ECO:0000256" key="2">
    <source>
        <dbReference type="ARBA" id="ARBA00002642"/>
    </source>
</evidence>
<protein>
    <recommendedName>
        <fullName evidence="5 11">Nitric oxide synthase oxygenase</fullName>
        <ecNumber evidence="4 11">1.14.14.47</ecNumber>
    </recommendedName>
</protein>
<dbReference type="InterPro" id="IPR050607">
    <property type="entry name" value="NOS"/>
</dbReference>
<evidence type="ECO:0000256" key="4">
    <source>
        <dbReference type="ARBA" id="ARBA00012735"/>
    </source>
</evidence>
<dbReference type="SUPFAM" id="SSF56512">
    <property type="entry name" value="Nitric oxide (NO) synthase oxygenase domain"/>
    <property type="match status" value="1"/>
</dbReference>
<evidence type="ECO:0000256" key="9">
    <source>
        <dbReference type="ARBA" id="ARBA00023004"/>
    </source>
</evidence>
<dbReference type="STRING" id="570947.SAMN05421687_10433"/>
<evidence type="ECO:0000256" key="10">
    <source>
        <dbReference type="ARBA" id="ARBA00048713"/>
    </source>
</evidence>
<feature type="binding site" description="axial binding residue" evidence="12">
    <location>
        <position position="61"/>
    </location>
    <ligand>
        <name>heme</name>
        <dbReference type="ChEBI" id="CHEBI:30413"/>
    </ligand>
    <ligandPart>
        <name>Fe</name>
        <dbReference type="ChEBI" id="CHEBI:18248"/>
    </ligandPart>
</feature>
<dbReference type="Gene3D" id="3.90.340.10">
    <property type="entry name" value="Nitric Oxide Synthase, Chain A, domain 1"/>
    <property type="match status" value="1"/>
</dbReference>
<evidence type="ECO:0000256" key="7">
    <source>
        <dbReference type="ARBA" id="ARBA00022723"/>
    </source>
</evidence>
<dbReference type="EC" id="1.14.14.47" evidence="4 11"/>
<evidence type="ECO:0000256" key="11">
    <source>
        <dbReference type="PIRNR" id="PIRNR037219"/>
    </source>
</evidence>
<gene>
    <name evidence="14" type="ORF">SAMN05421687_10433</name>
</gene>
<evidence type="ECO:0000256" key="12">
    <source>
        <dbReference type="PIRSR" id="PIRSR037219-1"/>
    </source>
</evidence>
<evidence type="ECO:0000259" key="13">
    <source>
        <dbReference type="PROSITE" id="PS60001"/>
    </source>
</evidence>
<organism evidence="14 15">
    <name type="scientific">Salimicrobium flavidum</name>
    <dbReference type="NCBI Taxonomy" id="570947"/>
    <lineage>
        <taxon>Bacteria</taxon>
        <taxon>Bacillati</taxon>
        <taxon>Bacillota</taxon>
        <taxon>Bacilli</taxon>
        <taxon>Bacillales</taxon>
        <taxon>Bacillaceae</taxon>
        <taxon>Salimicrobium</taxon>
    </lineage>
</organism>
<dbReference type="Pfam" id="PF02898">
    <property type="entry name" value="NO_synthase"/>
    <property type="match status" value="1"/>
</dbReference>
<dbReference type="PROSITE" id="PS60001">
    <property type="entry name" value="NOS"/>
    <property type="match status" value="1"/>
</dbReference>
<dbReference type="GO" id="GO:0020037">
    <property type="term" value="F:heme binding"/>
    <property type="evidence" value="ECO:0007669"/>
    <property type="project" value="InterPro"/>
</dbReference>
<evidence type="ECO:0000256" key="1">
    <source>
        <dbReference type="ARBA" id="ARBA00001971"/>
    </source>
</evidence>
<comment type="cofactor">
    <cofactor evidence="1 11 12">
        <name>heme</name>
        <dbReference type="ChEBI" id="CHEBI:30413"/>
    </cofactor>
</comment>
<keyword evidence="6 11" id="KW-0349">Heme</keyword>
<keyword evidence="8 11" id="KW-0560">Oxidoreductase</keyword>
<comment type="function">
    <text evidence="2 11">Catalyzes the production of nitric oxide.</text>
</comment>
<dbReference type="CDD" id="cd00575">
    <property type="entry name" value="NOS_oxygenase"/>
    <property type="match status" value="1"/>
</dbReference>
<dbReference type="RefSeq" id="WP_084193676.1">
    <property type="nucleotide sequence ID" value="NZ_FTOC01000004.1"/>
</dbReference>
<dbReference type="PANTHER" id="PTHR43410">
    <property type="entry name" value="NITRIC OXIDE SYNTHASE OXYGENASE"/>
    <property type="match status" value="1"/>
</dbReference>
<dbReference type="EMBL" id="FTOC01000004">
    <property type="protein sequence ID" value="SIS45015.1"/>
    <property type="molecule type" value="Genomic_DNA"/>
</dbReference>
<comment type="similarity">
    <text evidence="3 11">Belongs to the NOS family. Bacterial NOS oxygenase subfamily.</text>
</comment>
<comment type="miscellaneous">
    <text evidence="11">This protein is similar to the oxygenase domain of eukaryotic nitric oxide synthases but lacks the reductase domain which, in eukaryotes, is responsible for transfer of electrons to the ferric heme during nitric oxide synthesis.</text>
</comment>
<dbReference type="InterPro" id="IPR044944">
    <property type="entry name" value="NOS_dom_3"/>
</dbReference>
<sequence>MIEQAKQFLVQCYQELEKSESELYERIYEVEKEIEETGYYTHTYEELEHGAKMAWRNSNRCIGRLFWERLEVKDCRHMDMEEEVAEALTDHIREATNGGKIQSTISIFKPKTEASEIRIWNHQLLRYAGYETGDGVIGDPASVELTKRAMELGWQGKGTSFDILPHIFHIDDRAPVWYDVPEDAIEEVELRHPEYDWFRELELRWYAVPIISDMRLEIGGIDYTCAPFNGWYMETEIGARNLADDFRYDLLPVVARKMGIDTKRNSSLWKDRALVELNQAVLYSFQQDGVSLVDHHTAAQQFQVFQKNECKYARQVTGDWSWLNPPVSPATTPIFHQSYEDRMDTPNYFYQSCPFS</sequence>
<evidence type="ECO:0000256" key="5">
    <source>
        <dbReference type="ARBA" id="ARBA00018859"/>
    </source>
</evidence>
<dbReference type="InterPro" id="IPR004030">
    <property type="entry name" value="NOS_N"/>
</dbReference>
<reference evidence="15" key="1">
    <citation type="submission" date="2017-01" db="EMBL/GenBank/DDBJ databases">
        <authorList>
            <person name="Varghese N."/>
            <person name="Submissions S."/>
        </authorList>
    </citation>
    <scope>NUCLEOTIDE SEQUENCE [LARGE SCALE GENOMIC DNA]</scope>
    <source>
        <strain evidence="15">DSM 23127</strain>
    </source>
</reference>
<evidence type="ECO:0000256" key="3">
    <source>
        <dbReference type="ARBA" id="ARBA00005411"/>
    </source>
</evidence>
<evidence type="ECO:0000313" key="14">
    <source>
        <dbReference type="EMBL" id="SIS45015.1"/>
    </source>
</evidence>
<keyword evidence="9 11" id="KW-0408">Iron</keyword>
<proteinExistence type="inferred from homology"/>
<evidence type="ECO:0000313" key="15">
    <source>
        <dbReference type="Proteomes" id="UP000187608"/>
    </source>
</evidence>
<dbReference type="Gene3D" id="3.90.440.10">
    <property type="entry name" value="Nitric Oxide Synthase,Heme Domain,Chain A domain 2"/>
    <property type="match status" value="1"/>
</dbReference>
<dbReference type="PIRSF" id="PIRSF037219">
    <property type="entry name" value="NOS_oxygenase"/>
    <property type="match status" value="1"/>
</dbReference>
<name>A0A1N7J6M4_9BACI</name>
<dbReference type="PANTHER" id="PTHR43410:SF1">
    <property type="entry name" value="NITRIC OXIDE SYNTHASE"/>
    <property type="match status" value="1"/>
</dbReference>
<dbReference type="GO" id="GO:0004517">
    <property type="term" value="F:nitric-oxide synthase activity"/>
    <property type="evidence" value="ECO:0007669"/>
    <property type="project" value="InterPro"/>
</dbReference>
<dbReference type="InterPro" id="IPR017142">
    <property type="entry name" value="Nitric_oxide_synthase_Oase-su"/>
</dbReference>
<comment type="catalytic activity">
    <reaction evidence="10">
        <text>3 reduced [flavodoxin] + 2 L-arginine + 4 O2 = 3 oxidized [flavodoxin] + 2 L-citrulline + 2 nitric oxide + 4 H2O + 5 H(+)</text>
        <dbReference type="Rhea" id="RHEA:52324"/>
        <dbReference type="Rhea" id="RHEA-COMP:10622"/>
        <dbReference type="Rhea" id="RHEA-COMP:10623"/>
        <dbReference type="ChEBI" id="CHEBI:15377"/>
        <dbReference type="ChEBI" id="CHEBI:15378"/>
        <dbReference type="ChEBI" id="CHEBI:15379"/>
        <dbReference type="ChEBI" id="CHEBI:16480"/>
        <dbReference type="ChEBI" id="CHEBI:32682"/>
        <dbReference type="ChEBI" id="CHEBI:57618"/>
        <dbReference type="ChEBI" id="CHEBI:57743"/>
        <dbReference type="ChEBI" id="CHEBI:58210"/>
        <dbReference type="EC" id="1.14.14.47"/>
    </reaction>
</comment>
<dbReference type="AlphaFoldDB" id="A0A1N7J6M4"/>
<dbReference type="InterPro" id="IPR044940">
    <property type="entry name" value="NOS_dom_2"/>
</dbReference>